<name>A0AAD6P3U9_9ROSI</name>
<evidence type="ECO:0000259" key="4">
    <source>
        <dbReference type="Pfam" id="PF05922"/>
    </source>
</evidence>
<evidence type="ECO:0000256" key="1">
    <source>
        <dbReference type="ARBA" id="ARBA00004613"/>
    </source>
</evidence>
<accession>A0AAD6P3U9</accession>
<dbReference type="InterPro" id="IPR045051">
    <property type="entry name" value="SBT"/>
</dbReference>
<evidence type="ECO:0000313" key="6">
    <source>
        <dbReference type="Proteomes" id="UP001162972"/>
    </source>
</evidence>
<dbReference type="GO" id="GO:0005576">
    <property type="term" value="C:extracellular region"/>
    <property type="evidence" value="ECO:0007669"/>
    <property type="project" value="UniProtKB-SubCell"/>
</dbReference>
<dbReference type="EMBL" id="JAPFFJ010000012">
    <property type="protein sequence ID" value="KAJ6415285.1"/>
    <property type="molecule type" value="Genomic_DNA"/>
</dbReference>
<dbReference type="PANTHER" id="PTHR10795">
    <property type="entry name" value="PROPROTEIN CONVERTASE SUBTILISIN/KEXIN"/>
    <property type="match status" value="1"/>
</dbReference>
<dbReference type="Gene3D" id="3.30.70.80">
    <property type="entry name" value="Peptidase S8 propeptide/proteinase inhibitor I9"/>
    <property type="match status" value="1"/>
</dbReference>
<dbReference type="InterPro" id="IPR037045">
    <property type="entry name" value="S8pro/Inhibitor_I9_sf"/>
</dbReference>
<dbReference type="AlphaFoldDB" id="A0AAD6P3U9"/>
<comment type="subcellular location">
    <subcellularLocation>
        <location evidence="1">Secreted</location>
    </subcellularLocation>
</comment>
<comment type="caution">
    <text evidence="5">The sequence shown here is derived from an EMBL/GenBank/DDBJ whole genome shotgun (WGS) entry which is preliminary data.</text>
</comment>
<evidence type="ECO:0000313" key="5">
    <source>
        <dbReference type="EMBL" id="KAJ6415285.1"/>
    </source>
</evidence>
<sequence length="155" mass="17603">MKGNLYELRRLIKEAISKLTLSLYRSQRGGVSDLDSWYKSFLPAAIPSSNHQERMVYSYRYVATGFAAKLTAEEAKAMKDKGWVFCRQSPKKILSRHTTHSPNFLGLQKNLGILEKLNLWKRGDYMGNSLIASRHKVGKISHSIGMSRESIIAII</sequence>
<evidence type="ECO:0000256" key="3">
    <source>
        <dbReference type="ARBA" id="ARBA00022729"/>
    </source>
</evidence>
<protein>
    <recommendedName>
        <fullName evidence="4">Inhibitor I9 domain-containing protein</fullName>
    </recommendedName>
</protein>
<comment type="similarity">
    <text evidence="2">Belongs to the peptidase S8 family.</text>
</comment>
<feature type="domain" description="Inhibitor I9" evidence="4">
    <location>
        <begin position="32"/>
        <end position="80"/>
    </location>
</feature>
<evidence type="ECO:0000256" key="2">
    <source>
        <dbReference type="ARBA" id="ARBA00011073"/>
    </source>
</evidence>
<gene>
    <name evidence="5" type="ORF">OIU84_004138</name>
</gene>
<keyword evidence="6" id="KW-1185">Reference proteome</keyword>
<keyword evidence="3" id="KW-0732">Signal</keyword>
<dbReference type="Proteomes" id="UP001162972">
    <property type="component" value="Chromosome 3"/>
</dbReference>
<dbReference type="InterPro" id="IPR010259">
    <property type="entry name" value="S8pro/Inhibitor_I9"/>
</dbReference>
<dbReference type="Pfam" id="PF05922">
    <property type="entry name" value="Inhibitor_I9"/>
    <property type="match status" value="1"/>
</dbReference>
<reference evidence="5 6" key="1">
    <citation type="journal article" date="2023" name="Int. J. Mol. Sci.">
        <title>De Novo Assembly and Annotation of 11 Diverse Shrub Willow (Salix) Genomes Reveals Novel Gene Organization in Sex-Linked Regions.</title>
        <authorList>
            <person name="Hyden B."/>
            <person name="Feng K."/>
            <person name="Yates T.B."/>
            <person name="Jawdy S."/>
            <person name="Cereghino C."/>
            <person name="Smart L.B."/>
            <person name="Muchero W."/>
        </authorList>
    </citation>
    <scope>NUCLEOTIDE SEQUENCE [LARGE SCALE GENOMIC DNA]</scope>
    <source>
        <tissue evidence="5">Shoot tip</tissue>
    </source>
</reference>
<organism evidence="5 6">
    <name type="scientific">Salix udensis</name>
    <dbReference type="NCBI Taxonomy" id="889485"/>
    <lineage>
        <taxon>Eukaryota</taxon>
        <taxon>Viridiplantae</taxon>
        <taxon>Streptophyta</taxon>
        <taxon>Embryophyta</taxon>
        <taxon>Tracheophyta</taxon>
        <taxon>Spermatophyta</taxon>
        <taxon>Magnoliopsida</taxon>
        <taxon>eudicotyledons</taxon>
        <taxon>Gunneridae</taxon>
        <taxon>Pentapetalae</taxon>
        <taxon>rosids</taxon>
        <taxon>fabids</taxon>
        <taxon>Malpighiales</taxon>
        <taxon>Salicaceae</taxon>
        <taxon>Saliceae</taxon>
        <taxon>Salix</taxon>
    </lineage>
</organism>
<proteinExistence type="inferred from homology"/>